<dbReference type="InParanoid" id="A0A061ELU4"/>
<proteinExistence type="predicted"/>
<feature type="domain" description="Endonuclease/exonuclease/phosphatase" evidence="1">
    <location>
        <begin position="3"/>
        <end position="84"/>
    </location>
</feature>
<dbReference type="Gene3D" id="3.60.10.10">
    <property type="entry name" value="Endonuclease/exonuclease/phosphatase"/>
    <property type="match status" value="1"/>
</dbReference>
<evidence type="ECO:0000313" key="2">
    <source>
        <dbReference type="EMBL" id="EOY03264.1"/>
    </source>
</evidence>
<dbReference type="EMBL" id="CM001882">
    <property type="protein sequence ID" value="EOY03264.1"/>
    <property type="molecule type" value="Genomic_DNA"/>
</dbReference>
<dbReference type="GO" id="GO:0003824">
    <property type="term" value="F:catalytic activity"/>
    <property type="evidence" value="ECO:0007669"/>
    <property type="project" value="InterPro"/>
</dbReference>
<evidence type="ECO:0000313" key="3">
    <source>
        <dbReference type="Proteomes" id="UP000026915"/>
    </source>
</evidence>
<reference evidence="2 3" key="1">
    <citation type="journal article" date="2013" name="Genome Biol.">
        <title>The genome sequence of the most widely cultivated cacao type and its use to identify candidate genes regulating pod color.</title>
        <authorList>
            <person name="Motamayor J.C."/>
            <person name="Mockaitis K."/>
            <person name="Schmutz J."/>
            <person name="Haiminen N."/>
            <person name="Iii D.L."/>
            <person name="Cornejo O."/>
            <person name="Findley S.D."/>
            <person name="Zheng P."/>
            <person name="Utro F."/>
            <person name="Royaert S."/>
            <person name="Saski C."/>
            <person name="Jenkins J."/>
            <person name="Podicheti R."/>
            <person name="Zhao M."/>
            <person name="Scheffler B.E."/>
            <person name="Stack J.C."/>
            <person name="Feltus F.A."/>
            <person name="Mustiga G.M."/>
            <person name="Amores F."/>
            <person name="Phillips W."/>
            <person name="Marelli J.P."/>
            <person name="May G.D."/>
            <person name="Shapiro H."/>
            <person name="Ma J."/>
            <person name="Bustamante C.D."/>
            <person name="Schnell R.J."/>
            <person name="Main D."/>
            <person name="Gilbert D."/>
            <person name="Parida L."/>
            <person name="Kuhn D.N."/>
        </authorList>
    </citation>
    <scope>NUCLEOTIDE SEQUENCE [LARGE SCALE GENOMIC DNA]</scope>
    <source>
        <strain evidence="3">cv. Matina 1-6</strain>
    </source>
</reference>
<dbReference type="AlphaFoldDB" id="A0A061ELU4"/>
<keyword evidence="3" id="KW-1185">Reference proteome</keyword>
<name>A0A061ELU4_THECC</name>
<accession>A0A061ELU4</accession>
<dbReference type="Gramene" id="EOY03264">
    <property type="protein sequence ID" value="EOY03264"/>
    <property type="gene ID" value="TCM_018048"/>
</dbReference>
<dbReference type="eggNOG" id="KOG1075">
    <property type="taxonomic scope" value="Eukaryota"/>
</dbReference>
<dbReference type="Pfam" id="PF03372">
    <property type="entry name" value="Exo_endo_phos"/>
    <property type="match status" value="1"/>
</dbReference>
<evidence type="ECO:0000259" key="1">
    <source>
        <dbReference type="Pfam" id="PF03372"/>
    </source>
</evidence>
<dbReference type="HOGENOM" id="CLU_153458_0_0_1"/>
<dbReference type="PANTHER" id="PTHR33710:SF62">
    <property type="entry name" value="DUF4283 DOMAIN PROTEIN"/>
    <property type="match status" value="1"/>
</dbReference>
<gene>
    <name evidence="2" type="ORF">TCM_018048</name>
</gene>
<dbReference type="InterPro" id="IPR036691">
    <property type="entry name" value="Endo/exonu/phosph_ase_sf"/>
</dbReference>
<dbReference type="InterPro" id="IPR005135">
    <property type="entry name" value="Endo/exonuclease/phosphatase"/>
</dbReference>
<sequence>MELWNSLRLLSLDMQGPWMVGGDFNAIVSVAERLNGAPPHGGSMEDFAVILLDCGLLDAGFEGNNFTWTNNHMFQRLDRVVYNP</sequence>
<dbReference type="Proteomes" id="UP000026915">
    <property type="component" value="Chromosome 4"/>
</dbReference>
<protein>
    <recommendedName>
        <fullName evidence="1">Endonuclease/exonuclease/phosphatase domain-containing protein</fullName>
    </recommendedName>
</protein>
<dbReference type="SUPFAM" id="SSF56219">
    <property type="entry name" value="DNase I-like"/>
    <property type="match status" value="1"/>
</dbReference>
<dbReference type="PANTHER" id="PTHR33710">
    <property type="entry name" value="BNAC02G09200D PROTEIN"/>
    <property type="match status" value="1"/>
</dbReference>
<organism evidence="2 3">
    <name type="scientific">Theobroma cacao</name>
    <name type="common">Cacao</name>
    <name type="synonym">Cocoa</name>
    <dbReference type="NCBI Taxonomy" id="3641"/>
    <lineage>
        <taxon>Eukaryota</taxon>
        <taxon>Viridiplantae</taxon>
        <taxon>Streptophyta</taxon>
        <taxon>Embryophyta</taxon>
        <taxon>Tracheophyta</taxon>
        <taxon>Spermatophyta</taxon>
        <taxon>Magnoliopsida</taxon>
        <taxon>eudicotyledons</taxon>
        <taxon>Gunneridae</taxon>
        <taxon>Pentapetalae</taxon>
        <taxon>rosids</taxon>
        <taxon>malvids</taxon>
        <taxon>Malvales</taxon>
        <taxon>Malvaceae</taxon>
        <taxon>Byttnerioideae</taxon>
        <taxon>Theobroma</taxon>
    </lineage>
</organism>